<reference evidence="1" key="1">
    <citation type="submission" date="2022-04" db="EMBL/GenBank/DDBJ databases">
        <title>Whole genome sequence of Sphaerotilus sp. FB-5.</title>
        <authorList>
            <person name="Takeda M."/>
            <person name="Narihara S."/>
            <person name="Akimoto M."/>
            <person name="Akimoto R."/>
            <person name="Nishiyashiki S."/>
            <person name="Murakami T."/>
        </authorList>
    </citation>
    <scope>NUCLEOTIDE SEQUENCE</scope>
    <source>
        <strain evidence="1">FB-5</strain>
    </source>
</reference>
<dbReference type="PANTHER" id="PTHR37526">
    <property type="entry name" value="PROTEIN TUSB"/>
    <property type="match status" value="1"/>
</dbReference>
<dbReference type="SUPFAM" id="SSF75169">
    <property type="entry name" value="DsrEFH-like"/>
    <property type="match status" value="1"/>
</dbReference>
<dbReference type="InterPro" id="IPR007215">
    <property type="entry name" value="Sulphur_relay_TusB/DsrH"/>
</dbReference>
<dbReference type="Proteomes" id="UP001057498">
    <property type="component" value="Chromosome"/>
</dbReference>
<dbReference type="NCBIfam" id="TIGR03011">
    <property type="entry name" value="sulf_tusB_dsrH"/>
    <property type="match status" value="1"/>
</dbReference>
<dbReference type="Pfam" id="PF04077">
    <property type="entry name" value="DsrH"/>
    <property type="match status" value="1"/>
</dbReference>
<dbReference type="RefSeq" id="WP_251971078.1">
    <property type="nucleotide sequence ID" value="NZ_AP025730.1"/>
</dbReference>
<evidence type="ECO:0000313" key="2">
    <source>
        <dbReference type="Proteomes" id="UP001057498"/>
    </source>
</evidence>
<dbReference type="PANTHER" id="PTHR37526:SF1">
    <property type="entry name" value="PROTEIN TUSB"/>
    <property type="match status" value="1"/>
</dbReference>
<protein>
    <submittedName>
        <fullName evidence="1">Multidrug MFS transporter</fullName>
    </submittedName>
</protein>
<dbReference type="InterPro" id="IPR027396">
    <property type="entry name" value="DsrEFH-like"/>
</dbReference>
<name>A0ABM7YTF4_9BURK</name>
<dbReference type="Gene3D" id="3.40.1260.10">
    <property type="entry name" value="DsrEFH-like"/>
    <property type="match status" value="1"/>
</dbReference>
<gene>
    <name evidence="1" type="primary">dsrH</name>
    <name evidence="1" type="ORF">CATMQ487_48990</name>
</gene>
<accession>A0ABM7YTF4</accession>
<sequence length="103" mass="10945">MLNIVNKSPLERNTLDSCLRLMCADGGAGDALLLIEDAVYAVTRGNAAAAKIADAMARCKVYALMPDLEARGVADRVLDGVHTVDYGGFVDLVAAHPNNQSWL</sequence>
<organism evidence="1 2">
    <name type="scientific">Sphaerotilus microaerophilus</name>
    <dbReference type="NCBI Taxonomy" id="2914710"/>
    <lineage>
        <taxon>Bacteria</taxon>
        <taxon>Pseudomonadati</taxon>
        <taxon>Pseudomonadota</taxon>
        <taxon>Betaproteobacteria</taxon>
        <taxon>Burkholderiales</taxon>
        <taxon>Sphaerotilaceae</taxon>
        <taxon>Sphaerotilus</taxon>
    </lineage>
</organism>
<keyword evidence="2" id="KW-1185">Reference proteome</keyword>
<evidence type="ECO:0000313" key="1">
    <source>
        <dbReference type="EMBL" id="BDI07929.1"/>
    </source>
</evidence>
<dbReference type="EMBL" id="AP025730">
    <property type="protein sequence ID" value="BDI07929.1"/>
    <property type="molecule type" value="Genomic_DNA"/>
</dbReference>
<proteinExistence type="predicted"/>